<evidence type="ECO:0000313" key="12">
    <source>
        <dbReference type="EMBL" id="OGC56682.1"/>
    </source>
</evidence>
<dbReference type="GO" id="GO:0032784">
    <property type="term" value="P:regulation of DNA-templated transcription elongation"/>
    <property type="evidence" value="ECO:0007669"/>
    <property type="project" value="UniProtKB-UniRule"/>
</dbReference>
<dbReference type="SUPFAM" id="SSF54534">
    <property type="entry name" value="FKBP-like"/>
    <property type="match status" value="1"/>
</dbReference>
<dbReference type="HAMAP" id="MF_00105">
    <property type="entry name" value="GreA_GreB"/>
    <property type="match status" value="1"/>
</dbReference>
<proteinExistence type="inferred from homology"/>
<evidence type="ECO:0000259" key="10">
    <source>
        <dbReference type="Pfam" id="PF01272"/>
    </source>
</evidence>
<dbReference type="EMBL" id="MEVN01000032">
    <property type="protein sequence ID" value="OGC56682.1"/>
    <property type="molecule type" value="Genomic_DNA"/>
</dbReference>
<comment type="similarity">
    <text evidence="1 8 9">Belongs to the GreA/GreB family.</text>
</comment>
<dbReference type="InterPro" id="IPR036805">
    <property type="entry name" value="Tscrpt_elong_fac_GreA/B_N_sf"/>
</dbReference>
<organism evidence="12 13">
    <name type="scientific">candidate division WWE3 bacterium RIFCSPLOWO2_12_FULL_36_10</name>
    <dbReference type="NCBI Taxonomy" id="1802630"/>
    <lineage>
        <taxon>Bacteria</taxon>
        <taxon>Katanobacteria</taxon>
    </lineage>
</organism>
<evidence type="ECO:0000256" key="4">
    <source>
        <dbReference type="ARBA" id="ARBA00023125"/>
    </source>
</evidence>
<feature type="domain" description="Transcription elongation factor GreA/GreB N-terminal" evidence="11">
    <location>
        <begin position="6"/>
        <end position="75"/>
    </location>
</feature>
<dbReference type="GO" id="GO:0006354">
    <property type="term" value="P:DNA-templated transcription elongation"/>
    <property type="evidence" value="ECO:0007669"/>
    <property type="project" value="TreeGrafter"/>
</dbReference>
<keyword evidence="12" id="KW-0251">Elongation factor</keyword>
<dbReference type="InterPro" id="IPR022691">
    <property type="entry name" value="Tscrpt_elong_fac_GreA/B_N"/>
</dbReference>
<keyword evidence="5 8" id="KW-0804">Transcription</keyword>
<dbReference type="FunFam" id="1.10.287.180:FF:000001">
    <property type="entry name" value="Transcription elongation factor GreA"/>
    <property type="match status" value="1"/>
</dbReference>
<dbReference type="SUPFAM" id="SSF46557">
    <property type="entry name" value="GreA transcript cleavage protein, N-terminal domain"/>
    <property type="match status" value="1"/>
</dbReference>
<dbReference type="PANTHER" id="PTHR30437">
    <property type="entry name" value="TRANSCRIPTION ELONGATION FACTOR GREA"/>
    <property type="match status" value="1"/>
</dbReference>
<evidence type="ECO:0000256" key="2">
    <source>
        <dbReference type="ARBA" id="ARBA00013729"/>
    </source>
</evidence>
<protein>
    <recommendedName>
        <fullName evidence="2 8">Transcription elongation factor GreA</fullName>
    </recommendedName>
    <alternativeName>
        <fullName evidence="7 8">Transcript cleavage factor GreA</fullName>
    </alternativeName>
</protein>
<dbReference type="NCBIfam" id="TIGR01462">
    <property type="entry name" value="greA"/>
    <property type="match status" value="1"/>
</dbReference>
<dbReference type="InterPro" id="IPR023459">
    <property type="entry name" value="Tscrpt_elong_fac_GreA/B_fam"/>
</dbReference>
<comment type="function">
    <text evidence="6 8 9">Necessary for efficient RNA polymerase transcription elongation past template-encoded arresting sites. The arresting sites in DNA have the property of trapping a certain fraction of elongating RNA polymerases that pass through, resulting in locked ternary complexes. Cleavage of the nascent transcript by cleavage factors such as GreA or GreB allows the resumption of elongation from the new 3'terminus. GreA releases sequences of 2 to 3 nucleotides.</text>
</comment>
<dbReference type="AlphaFoldDB" id="A0A1F4VHH8"/>
<dbReference type="InterPro" id="IPR001437">
    <property type="entry name" value="Tscrpt_elong_fac_GreA/B_C"/>
</dbReference>
<accession>A0A1F4VHH8</accession>
<evidence type="ECO:0000256" key="7">
    <source>
        <dbReference type="ARBA" id="ARBA00030776"/>
    </source>
</evidence>
<dbReference type="InterPro" id="IPR028624">
    <property type="entry name" value="Tscrpt_elong_fac_GreA/B"/>
</dbReference>
<dbReference type="Pfam" id="PF03449">
    <property type="entry name" value="GreA_GreB_N"/>
    <property type="match status" value="1"/>
</dbReference>
<evidence type="ECO:0000256" key="1">
    <source>
        <dbReference type="ARBA" id="ARBA00008213"/>
    </source>
</evidence>
<evidence type="ECO:0000256" key="8">
    <source>
        <dbReference type="HAMAP-Rule" id="MF_00105"/>
    </source>
</evidence>
<reference evidence="12 13" key="1">
    <citation type="journal article" date="2016" name="Nat. Commun.">
        <title>Thousands of microbial genomes shed light on interconnected biogeochemical processes in an aquifer system.</title>
        <authorList>
            <person name="Anantharaman K."/>
            <person name="Brown C.T."/>
            <person name="Hug L.A."/>
            <person name="Sharon I."/>
            <person name="Castelle C.J."/>
            <person name="Probst A.J."/>
            <person name="Thomas B.C."/>
            <person name="Singh A."/>
            <person name="Wilkins M.J."/>
            <person name="Karaoz U."/>
            <person name="Brodie E.L."/>
            <person name="Williams K.H."/>
            <person name="Hubbard S.S."/>
            <person name="Banfield J.F."/>
        </authorList>
    </citation>
    <scope>NUCLEOTIDE SEQUENCE [LARGE SCALE GENOMIC DNA]</scope>
</reference>
<evidence type="ECO:0000259" key="11">
    <source>
        <dbReference type="Pfam" id="PF03449"/>
    </source>
</evidence>
<dbReference type="InterPro" id="IPR018151">
    <property type="entry name" value="TF_GreA/GreB_CS"/>
</dbReference>
<evidence type="ECO:0000313" key="13">
    <source>
        <dbReference type="Proteomes" id="UP000177763"/>
    </source>
</evidence>
<dbReference type="Gene3D" id="1.10.287.180">
    <property type="entry name" value="Transcription elongation factor, GreA/GreB, N-terminal domain"/>
    <property type="match status" value="1"/>
</dbReference>
<comment type="caution">
    <text evidence="12">The sequence shown here is derived from an EMBL/GenBank/DDBJ whole genome shotgun (WGS) entry which is preliminary data.</text>
</comment>
<dbReference type="Pfam" id="PF01272">
    <property type="entry name" value="GreA_GreB"/>
    <property type="match status" value="1"/>
</dbReference>
<gene>
    <name evidence="8" type="primary">greA</name>
    <name evidence="12" type="ORF">A3H26_00445</name>
</gene>
<name>A0A1F4VHH8_UNCKA</name>
<evidence type="ECO:0000256" key="5">
    <source>
        <dbReference type="ARBA" id="ARBA00023163"/>
    </source>
</evidence>
<keyword evidence="4 8" id="KW-0238">DNA-binding</keyword>
<dbReference type="Gene3D" id="3.10.50.30">
    <property type="entry name" value="Transcription elongation factor, GreA/GreB, C-terminal domain"/>
    <property type="match status" value="1"/>
</dbReference>
<dbReference type="GO" id="GO:0003746">
    <property type="term" value="F:translation elongation factor activity"/>
    <property type="evidence" value="ECO:0007669"/>
    <property type="project" value="UniProtKB-KW"/>
</dbReference>
<sequence length="152" mass="16382">MTADLYLTKEGLEKLKGEFAVLLESKRPEVAKRIKSARDMGDTSENAEYVAAREEQAFVEGRISELSDILKKAKVSVKTSNGSVFVGATVTVHVDGGNETFYIVGAPEADPSKNKISHESPLGSSLLGKKVGEKISVDAPIGKLIYTILKIE</sequence>
<dbReference type="InterPro" id="IPR036953">
    <property type="entry name" value="GreA/GreB_C_sf"/>
</dbReference>
<dbReference type="Proteomes" id="UP000177763">
    <property type="component" value="Unassembled WGS sequence"/>
</dbReference>
<dbReference type="NCBIfam" id="NF001263">
    <property type="entry name" value="PRK00226.1-4"/>
    <property type="match status" value="1"/>
</dbReference>
<dbReference type="STRING" id="1802630.A3H26_00445"/>
<dbReference type="GO" id="GO:0070063">
    <property type="term" value="F:RNA polymerase binding"/>
    <property type="evidence" value="ECO:0007669"/>
    <property type="project" value="InterPro"/>
</dbReference>
<feature type="domain" description="Transcription elongation factor GreA/GreB C-terminal" evidence="10">
    <location>
        <begin position="80"/>
        <end position="152"/>
    </location>
</feature>
<keyword evidence="12" id="KW-0648">Protein biosynthesis</keyword>
<evidence type="ECO:0000256" key="6">
    <source>
        <dbReference type="ARBA" id="ARBA00024916"/>
    </source>
</evidence>
<dbReference type="GO" id="GO:0003677">
    <property type="term" value="F:DNA binding"/>
    <property type="evidence" value="ECO:0007669"/>
    <property type="project" value="UniProtKB-UniRule"/>
</dbReference>
<dbReference type="PANTHER" id="PTHR30437:SF4">
    <property type="entry name" value="TRANSCRIPTION ELONGATION FACTOR GREA"/>
    <property type="match status" value="1"/>
</dbReference>
<dbReference type="PROSITE" id="PS00830">
    <property type="entry name" value="GREAB_2"/>
    <property type="match status" value="1"/>
</dbReference>
<evidence type="ECO:0000256" key="3">
    <source>
        <dbReference type="ARBA" id="ARBA00023015"/>
    </source>
</evidence>
<dbReference type="InterPro" id="IPR006359">
    <property type="entry name" value="Tscrpt_elong_fac_GreA"/>
</dbReference>
<dbReference type="PIRSF" id="PIRSF006092">
    <property type="entry name" value="GreA_GreB"/>
    <property type="match status" value="1"/>
</dbReference>
<keyword evidence="3 8" id="KW-0805">Transcription regulation</keyword>
<evidence type="ECO:0000256" key="9">
    <source>
        <dbReference type="RuleBase" id="RU000556"/>
    </source>
</evidence>